<proteinExistence type="predicted"/>
<evidence type="ECO:0000259" key="3">
    <source>
        <dbReference type="PROSITE" id="PS50305"/>
    </source>
</evidence>
<sequence length="60" mass="6409">MVVGTSGIVQPAASLPLLAMERRTPLVEVNPEPTELTEVMDYSLRGPSGTLLAQMVQASR</sequence>
<evidence type="ECO:0000256" key="2">
    <source>
        <dbReference type="PROSITE-ProRule" id="PRU00236"/>
    </source>
</evidence>
<comment type="caution">
    <text evidence="2">Lacks conserved residue(s) required for the propagation of feature annotation.</text>
</comment>
<dbReference type="EMBL" id="JACIBT010000005">
    <property type="protein sequence ID" value="MBB3667915.1"/>
    <property type="molecule type" value="Genomic_DNA"/>
</dbReference>
<evidence type="ECO:0000313" key="5">
    <source>
        <dbReference type="Proteomes" id="UP000547528"/>
    </source>
</evidence>
<dbReference type="PROSITE" id="PS50305">
    <property type="entry name" value="SIRTUIN"/>
    <property type="match status" value="1"/>
</dbReference>
<evidence type="ECO:0000313" key="4">
    <source>
        <dbReference type="EMBL" id="MBB3667915.1"/>
    </source>
</evidence>
<organism evidence="4 5">
    <name type="scientific">Garicola koreensis</name>
    <dbReference type="NCBI Taxonomy" id="1262554"/>
    <lineage>
        <taxon>Bacteria</taxon>
        <taxon>Bacillati</taxon>
        <taxon>Actinomycetota</taxon>
        <taxon>Actinomycetes</taxon>
        <taxon>Micrococcales</taxon>
        <taxon>Micrococcaceae</taxon>
        <taxon>Garicola</taxon>
    </lineage>
</organism>
<dbReference type="Gene3D" id="3.40.50.1220">
    <property type="entry name" value="TPP-binding domain"/>
    <property type="match status" value="1"/>
</dbReference>
<protein>
    <submittedName>
        <fullName evidence="4">NAD-dependent SIR2 family protein deacetylase</fullName>
    </submittedName>
</protein>
<name>A0A7W5TRL8_9MICC</name>
<gene>
    <name evidence="4" type="ORF">FHX47_001538</name>
</gene>
<evidence type="ECO:0000256" key="1">
    <source>
        <dbReference type="ARBA" id="ARBA00023027"/>
    </source>
</evidence>
<dbReference type="SUPFAM" id="SSF52467">
    <property type="entry name" value="DHS-like NAD/FAD-binding domain"/>
    <property type="match status" value="1"/>
</dbReference>
<dbReference type="InterPro" id="IPR026590">
    <property type="entry name" value="Ssirtuin_cat_dom"/>
</dbReference>
<keyword evidence="5" id="KW-1185">Reference proteome</keyword>
<accession>A0A7W5TRL8</accession>
<keyword evidence="1" id="KW-0520">NAD</keyword>
<feature type="domain" description="Deacetylase sirtuin-type" evidence="3">
    <location>
        <begin position="1"/>
        <end position="60"/>
    </location>
</feature>
<dbReference type="AlphaFoldDB" id="A0A7W5TRL8"/>
<dbReference type="InterPro" id="IPR029035">
    <property type="entry name" value="DHS-like_NAD/FAD-binding_dom"/>
</dbReference>
<reference evidence="4 5" key="1">
    <citation type="submission" date="2020-08" db="EMBL/GenBank/DDBJ databases">
        <title>Sequencing the genomes of 1000 actinobacteria strains.</title>
        <authorList>
            <person name="Klenk H.-P."/>
        </authorList>
    </citation>
    <scope>NUCLEOTIDE SEQUENCE [LARGE SCALE GENOMIC DNA]</scope>
    <source>
        <strain evidence="4 5">DSM 28238</strain>
    </source>
</reference>
<dbReference type="Proteomes" id="UP000547528">
    <property type="component" value="Unassembled WGS sequence"/>
</dbReference>
<comment type="caution">
    <text evidence="4">The sequence shown here is derived from an EMBL/GenBank/DDBJ whole genome shotgun (WGS) entry which is preliminary data.</text>
</comment>